<evidence type="ECO:0000313" key="2">
    <source>
        <dbReference type="EMBL" id="GAA5534621.1"/>
    </source>
</evidence>
<sequence>MMGYPERIEAARADLAALEKDAQELQRLHAEKAAELEGLRASGSRDFARMAEIEGQRAALATMCADQEGEVGRARARLAALEVEAARDVRLNRIGEIASETAQIHADVWAGLDALTDVLRSELVRLFKLEGRWLSLHEAWMREAYELGQPVTKNSNPREADALYAELRARGVDVDALTAERFGAVPVHRNQGVTLISMKPDVDVTSPFADRVPGMVGALYVNAWNAWVEANTYALARKGVAHE</sequence>
<protein>
    <submittedName>
        <fullName evidence="2">Uncharacterized protein</fullName>
    </submittedName>
</protein>
<comment type="caution">
    <text evidence="2">The sequence shown here is derived from an EMBL/GenBank/DDBJ whole genome shotgun (WGS) entry which is preliminary data.</text>
</comment>
<proteinExistence type="predicted"/>
<keyword evidence="3" id="KW-1185">Reference proteome</keyword>
<keyword evidence="1" id="KW-0175">Coiled coil</keyword>
<name>A0ABP9XI58_9DEIO</name>
<gene>
    <name evidence="2" type="ORF">Dalu01_03032</name>
</gene>
<reference evidence="2 3" key="1">
    <citation type="submission" date="2024-02" db="EMBL/GenBank/DDBJ databases">
        <title>Deinococcus aluminii NBRC 112889.</title>
        <authorList>
            <person name="Ichikawa N."/>
            <person name="Katano-Makiyama Y."/>
            <person name="Hidaka K."/>
        </authorList>
    </citation>
    <scope>NUCLEOTIDE SEQUENCE [LARGE SCALE GENOMIC DNA]</scope>
    <source>
        <strain evidence="2 3">NBRC 112889</strain>
    </source>
</reference>
<organism evidence="2 3">
    <name type="scientific">Deinococcus aluminii</name>
    <dbReference type="NCBI Taxonomy" id="1656885"/>
    <lineage>
        <taxon>Bacteria</taxon>
        <taxon>Thermotogati</taxon>
        <taxon>Deinococcota</taxon>
        <taxon>Deinococci</taxon>
        <taxon>Deinococcales</taxon>
        <taxon>Deinococcaceae</taxon>
        <taxon>Deinococcus</taxon>
    </lineage>
</organism>
<dbReference type="RefSeq" id="WP_345456430.1">
    <property type="nucleotide sequence ID" value="NZ_BAABRV010000008.1"/>
</dbReference>
<dbReference type="Proteomes" id="UP001404956">
    <property type="component" value="Unassembled WGS sequence"/>
</dbReference>
<dbReference type="EMBL" id="BAABRV010000008">
    <property type="protein sequence ID" value="GAA5534621.1"/>
    <property type="molecule type" value="Genomic_DNA"/>
</dbReference>
<accession>A0ABP9XI58</accession>
<evidence type="ECO:0000313" key="3">
    <source>
        <dbReference type="Proteomes" id="UP001404956"/>
    </source>
</evidence>
<feature type="coiled-coil region" evidence="1">
    <location>
        <begin position="8"/>
        <end position="84"/>
    </location>
</feature>
<evidence type="ECO:0000256" key="1">
    <source>
        <dbReference type="SAM" id="Coils"/>
    </source>
</evidence>